<dbReference type="OrthoDB" id="1493159at2"/>
<comment type="caution">
    <text evidence="1">The sequence shown here is derived from an EMBL/GenBank/DDBJ whole genome shotgun (WGS) entry which is preliminary data.</text>
</comment>
<accession>A0A4S4NQR4</accession>
<dbReference type="AlphaFoldDB" id="A0A4S4NQR4"/>
<reference evidence="1 2" key="1">
    <citation type="submission" date="2019-04" db="EMBL/GenBank/DDBJ databases">
        <title>Lewinella litorea sp. nov., isolated from a marine sand.</title>
        <authorList>
            <person name="Yoon J.-H."/>
        </authorList>
    </citation>
    <scope>NUCLEOTIDE SEQUENCE [LARGE SCALE GENOMIC DNA]</scope>
    <source>
        <strain evidence="1 2">HSMS-39</strain>
    </source>
</reference>
<sequence length="149" mass="16144">MKIILLPLFFLALVRTDGCDKSKAEPAPAVTDCGTEIQVRNPLPRLTSDNFSVVSAEAEGSCLTVTISATGCSAQAWQLRLWTDGTVRESYPTQTAALLIFDDGVGENEMTCQAIIEATYQFDLSPYLDDQNLPTTFELTGTGTTVDIE</sequence>
<protein>
    <submittedName>
        <fullName evidence="1">Uncharacterized protein</fullName>
    </submittedName>
</protein>
<organism evidence="1 2">
    <name type="scientific">Neolewinella litorea</name>
    <dbReference type="NCBI Taxonomy" id="2562452"/>
    <lineage>
        <taxon>Bacteria</taxon>
        <taxon>Pseudomonadati</taxon>
        <taxon>Bacteroidota</taxon>
        <taxon>Saprospiria</taxon>
        <taxon>Saprospirales</taxon>
        <taxon>Lewinellaceae</taxon>
        <taxon>Neolewinella</taxon>
    </lineage>
</organism>
<evidence type="ECO:0000313" key="1">
    <source>
        <dbReference type="EMBL" id="THH40678.1"/>
    </source>
</evidence>
<evidence type="ECO:0000313" key="2">
    <source>
        <dbReference type="Proteomes" id="UP000308528"/>
    </source>
</evidence>
<dbReference type="EMBL" id="SRSF01000002">
    <property type="protein sequence ID" value="THH40678.1"/>
    <property type="molecule type" value="Genomic_DNA"/>
</dbReference>
<dbReference type="RefSeq" id="WP_136458172.1">
    <property type="nucleotide sequence ID" value="NZ_SRSF01000002.1"/>
</dbReference>
<dbReference type="Proteomes" id="UP000308528">
    <property type="component" value="Unassembled WGS sequence"/>
</dbReference>
<name>A0A4S4NQR4_9BACT</name>
<gene>
    <name evidence="1" type="ORF">E4021_08085</name>
</gene>
<proteinExistence type="predicted"/>
<keyword evidence="2" id="KW-1185">Reference proteome</keyword>